<reference evidence="4 5" key="1">
    <citation type="journal article" date="2019" name="Emerg. Microbes Infect.">
        <title>Comprehensive subspecies identification of 175 nontuberculous mycobacteria species based on 7547 genomic profiles.</title>
        <authorList>
            <person name="Matsumoto Y."/>
            <person name="Kinjo T."/>
            <person name="Motooka D."/>
            <person name="Nabeya D."/>
            <person name="Jung N."/>
            <person name="Uechi K."/>
            <person name="Horii T."/>
            <person name="Iida T."/>
            <person name="Fujita J."/>
            <person name="Nakamura S."/>
        </authorList>
    </citation>
    <scope>NUCLEOTIDE SEQUENCE [LARGE SCALE GENOMIC DNA]</scope>
    <source>
        <strain evidence="4 5">JCM 30275</strain>
    </source>
</reference>
<proteinExistence type="predicted"/>
<feature type="transmembrane region" description="Helical" evidence="2">
    <location>
        <begin position="315"/>
        <end position="335"/>
    </location>
</feature>
<feature type="region of interest" description="Disordered" evidence="1">
    <location>
        <begin position="1"/>
        <end position="20"/>
    </location>
</feature>
<dbReference type="RefSeq" id="WP_163802827.1">
    <property type="nucleotide sequence ID" value="NZ_AP022620.1"/>
</dbReference>
<evidence type="ECO:0000256" key="1">
    <source>
        <dbReference type="SAM" id="MobiDB-lite"/>
    </source>
</evidence>
<gene>
    <name evidence="4" type="ORF">MANY_05360</name>
</gene>
<feature type="transmembrane region" description="Helical" evidence="2">
    <location>
        <begin position="388"/>
        <end position="407"/>
    </location>
</feature>
<feature type="transmembrane region" description="Helical" evidence="2">
    <location>
        <begin position="202"/>
        <end position="222"/>
    </location>
</feature>
<feature type="transmembrane region" description="Helical" evidence="2">
    <location>
        <begin position="262"/>
        <end position="281"/>
    </location>
</feature>
<feature type="transmembrane region" description="Helical" evidence="2">
    <location>
        <begin position="174"/>
        <end position="195"/>
    </location>
</feature>
<feature type="transmembrane region" description="Helical" evidence="2">
    <location>
        <begin position="61"/>
        <end position="86"/>
    </location>
</feature>
<dbReference type="Pfam" id="PF01757">
    <property type="entry name" value="Acyl_transf_3"/>
    <property type="match status" value="1"/>
</dbReference>
<dbReference type="Proteomes" id="UP000467249">
    <property type="component" value="Chromosome"/>
</dbReference>
<keyword evidence="2" id="KW-0472">Membrane</keyword>
<protein>
    <recommendedName>
        <fullName evidence="3">Acyltransferase 3 domain-containing protein</fullName>
    </recommendedName>
</protein>
<dbReference type="GO" id="GO:0009103">
    <property type="term" value="P:lipopolysaccharide biosynthetic process"/>
    <property type="evidence" value="ECO:0007669"/>
    <property type="project" value="TreeGrafter"/>
</dbReference>
<keyword evidence="2" id="KW-0812">Transmembrane</keyword>
<dbReference type="GO" id="GO:0016747">
    <property type="term" value="F:acyltransferase activity, transferring groups other than amino-acyl groups"/>
    <property type="evidence" value="ECO:0007669"/>
    <property type="project" value="InterPro"/>
</dbReference>
<feature type="transmembrane region" description="Helical" evidence="2">
    <location>
        <begin position="106"/>
        <end position="128"/>
    </location>
</feature>
<feature type="transmembrane region" description="Helical" evidence="2">
    <location>
        <begin position="356"/>
        <end position="376"/>
    </location>
</feature>
<evidence type="ECO:0000256" key="2">
    <source>
        <dbReference type="SAM" id="Phobius"/>
    </source>
</evidence>
<dbReference type="KEGG" id="many:MANY_05360"/>
<dbReference type="PANTHER" id="PTHR23028">
    <property type="entry name" value="ACETYLTRANSFERASE"/>
    <property type="match status" value="1"/>
</dbReference>
<sequence length="420" mass="44863">MTLQDKPISAEAPGTAPAGKPARTRIVGLDGPRGLACAAVLVLHVNAHYSPKVMDSFKLQLLGQALVFFFALSGFLLYLPFVRAILADPGTVRPPDTRVFAVHRVLRVFPAYLTIFLISSLVFGAVYLENVAIQPPGTDAGTGRMTAPGAIVANLTLLQSYLPQYFQTGLNPSWSLSLELVFYLSLPIFGALALALRRRTGLAPIGIALLAPLTLVVIGAVGKALAPAVQREVGVFDPNLAEWGPNWLAVYNRSFVSLADNFAFGMVAAVLFAAIASGLLTGHVVRRLRWYCAPLLAVSAAASLALIAVHSHVSSTAVALLSGLVILFIVAPLARGEQSRFAGGLDWAPVRYVGEISLSVYLWHFPVLLVLGRWGLMAGDTLAGMLRNVALVLTVSLALAALTHRFVEKPAMALAKRYRR</sequence>
<keyword evidence="5" id="KW-1185">Reference proteome</keyword>
<feature type="transmembrane region" description="Helical" evidence="2">
    <location>
        <begin position="288"/>
        <end position="309"/>
    </location>
</feature>
<dbReference type="EMBL" id="AP022620">
    <property type="protein sequence ID" value="BBZ75199.1"/>
    <property type="molecule type" value="Genomic_DNA"/>
</dbReference>
<dbReference type="InterPro" id="IPR050879">
    <property type="entry name" value="Acyltransferase_3"/>
</dbReference>
<name>A0A6N4W2H5_9MYCO</name>
<evidence type="ECO:0000313" key="4">
    <source>
        <dbReference type="EMBL" id="BBZ75199.1"/>
    </source>
</evidence>
<dbReference type="InterPro" id="IPR002656">
    <property type="entry name" value="Acyl_transf_3_dom"/>
</dbReference>
<evidence type="ECO:0000259" key="3">
    <source>
        <dbReference type="Pfam" id="PF01757"/>
    </source>
</evidence>
<organism evidence="4 5">
    <name type="scientific">Mycolicibacterium anyangense</name>
    <dbReference type="NCBI Taxonomy" id="1431246"/>
    <lineage>
        <taxon>Bacteria</taxon>
        <taxon>Bacillati</taxon>
        <taxon>Actinomycetota</taxon>
        <taxon>Actinomycetes</taxon>
        <taxon>Mycobacteriales</taxon>
        <taxon>Mycobacteriaceae</taxon>
        <taxon>Mycolicibacterium</taxon>
    </lineage>
</organism>
<accession>A0A6N4W2H5</accession>
<keyword evidence="2" id="KW-1133">Transmembrane helix</keyword>
<dbReference type="AlphaFoldDB" id="A0A6N4W2H5"/>
<evidence type="ECO:0000313" key="5">
    <source>
        <dbReference type="Proteomes" id="UP000467249"/>
    </source>
</evidence>
<dbReference type="PANTHER" id="PTHR23028:SF53">
    <property type="entry name" value="ACYL_TRANSF_3 DOMAIN-CONTAINING PROTEIN"/>
    <property type="match status" value="1"/>
</dbReference>
<dbReference type="GO" id="GO:0016020">
    <property type="term" value="C:membrane"/>
    <property type="evidence" value="ECO:0007669"/>
    <property type="project" value="TreeGrafter"/>
</dbReference>
<feature type="domain" description="Acyltransferase 3" evidence="3">
    <location>
        <begin position="27"/>
        <end position="403"/>
    </location>
</feature>